<dbReference type="PANTHER" id="PTHR43002">
    <property type="entry name" value="GLYCOGEN DEBRANCHING ENZYME"/>
    <property type="match status" value="1"/>
</dbReference>
<dbReference type="SUPFAM" id="SSF51011">
    <property type="entry name" value="Glycosyl hydrolase domain"/>
    <property type="match status" value="1"/>
</dbReference>
<sequence length="744" mass="85460">MQSLGLNCHKKPSYQFRNLKPFSNKYHRRKNLKLYTQTYVPELHQSLATPTAEIDGFPVRPGLFDVFGAMMLPVGVNFTVQTHYGTSCTLLLFHRNAAEPYARLPFPEAYKIGDVYSMIVFGLDIEEFEYAYQIDGPYDPKNGLTFDPDAILLDPYARSVAGHRVWGNKKIDGYHARVVRDVFDWGVMPQSSRTMSDLIIYELHVRGFTYHPSSNVNHRGTFAGLKEKIPYLKELGINAVELMPIFEFDETMNSREVDGKNLLDYWGYNTVGFFAPNIRYNSSEEYNQEGRELKELIKALHDNGIEVILDVVFNHTAEGNEQGPTFCFKGFDNKVYYMLTPDGHYYNFSGCGNTLNCNNPIVRLLILECLRYWAVSYRIDGFRFDLASILGRHEDGSPLNNPPLLELLATDPVLRNVKLIAEAWDAGGLYQVGRFPASKRWAEWNGRYRDSLRAYLKGDYWHSWDAAQSITGSGDIYGGHYSDNNSNYAGYNSCVNFLTCHDGFTLYDLYSYNEKHNEANGWRNTDGSDDNRSWNCGHEGDSTDPDVLSLRFRMMRNACAILMCSRGTPMFLAGDEFANTQYGNNNAYCQDNEISWLDWGLLEKNRELFEFFKFMIAYRHKHPIIRKKLPDAVCGMEPLRTHDINSEKTDIPRDTKTIAVSFAGYNPETGKDDLVYVALNTYWENVCIKVPFLGHRQAWYLSVNTWGDGQNRYFYPEGEEVRIDHEFIMPPRSVAVFTGREVQA</sequence>
<dbReference type="EMBL" id="QZDT01000068">
    <property type="protein sequence ID" value="NBJ95160.1"/>
    <property type="molecule type" value="Genomic_DNA"/>
</dbReference>
<dbReference type="OrthoDB" id="9761875at2"/>
<dbReference type="InterPro" id="IPR013783">
    <property type="entry name" value="Ig-like_fold"/>
</dbReference>
<dbReference type="CDD" id="cd11234">
    <property type="entry name" value="E_set_GDE_N"/>
    <property type="match status" value="1"/>
</dbReference>
<dbReference type="Gene3D" id="3.20.20.80">
    <property type="entry name" value="Glycosidases"/>
    <property type="match status" value="1"/>
</dbReference>
<dbReference type="InterPro" id="IPR013780">
    <property type="entry name" value="Glyco_hydro_b"/>
</dbReference>
<dbReference type="CDD" id="cd11326">
    <property type="entry name" value="AmyAc_Glg_debranch"/>
    <property type="match status" value="1"/>
</dbReference>
<comment type="caution">
    <text evidence="3">The sequence shown here is derived from an EMBL/GenBank/DDBJ whole genome shotgun (WGS) entry which is preliminary data.</text>
</comment>
<name>A0A9X5BJE7_9FIRM</name>
<dbReference type="GO" id="GO:0005975">
    <property type="term" value="P:carbohydrate metabolic process"/>
    <property type="evidence" value="ECO:0007669"/>
    <property type="project" value="InterPro"/>
</dbReference>
<dbReference type="SMART" id="SM00642">
    <property type="entry name" value="Aamy"/>
    <property type="match status" value="1"/>
</dbReference>
<dbReference type="GO" id="GO:0004553">
    <property type="term" value="F:hydrolase activity, hydrolyzing O-glycosyl compounds"/>
    <property type="evidence" value="ECO:0007669"/>
    <property type="project" value="InterPro"/>
</dbReference>
<reference evidence="3" key="1">
    <citation type="submission" date="2018-09" db="EMBL/GenBank/DDBJ databases">
        <title>Murine metabolic-syndrome-specific gut microbial biobank.</title>
        <authorList>
            <person name="Liu C."/>
        </authorList>
    </citation>
    <scope>NUCLEOTIDE SEQUENCE</scope>
    <source>
        <strain evidence="3">D42-62</strain>
    </source>
</reference>
<gene>
    <name evidence="3" type="ORF">D5281_22055</name>
</gene>
<dbReference type="Gene3D" id="2.60.40.1180">
    <property type="entry name" value="Golgi alpha-mannosidase II"/>
    <property type="match status" value="1"/>
</dbReference>
<dbReference type="InterPro" id="IPR004193">
    <property type="entry name" value="Glyco_hydro_13_N"/>
</dbReference>
<dbReference type="Proteomes" id="UP001154420">
    <property type="component" value="Unassembled WGS sequence"/>
</dbReference>
<dbReference type="Gene3D" id="2.60.40.10">
    <property type="entry name" value="Immunoglobulins"/>
    <property type="match status" value="1"/>
</dbReference>
<dbReference type="SUPFAM" id="SSF51445">
    <property type="entry name" value="(Trans)glycosidases"/>
    <property type="match status" value="1"/>
</dbReference>
<dbReference type="InterPro" id="IPR014756">
    <property type="entry name" value="Ig_E-set"/>
</dbReference>
<comment type="similarity">
    <text evidence="1">Belongs to the glycosyl hydrolase 13 family.</text>
</comment>
<dbReference type="Pfam" id="PF00128">
    <property type="entry name" value="Alpha-amylase"/>
    <property type="match status" value="1"/>
</dbReference>
<protein>
    <submittedName>
        <fullName evidence="3">Glycogen debranching enzyme</fullName>
    </submittedName>
</protein>
<proteinExistence type="inferred from homology"/>
<dbReference type="SUPFAM" id="SSF81296">
    <property type="entry name" value="E set domains"/>
    <property type="match status" value="1"/>
</dbReference>
<dbReference type="AlphaFoldDB" id="A0A9X5BJE7"/>
<keyword evidence="4" id="KW-1185">Reference proteome</keyword>
<evidence type="ECO:0000259" key="2">
    <source>
        <dbReference type="SMART" id="SM00642"/>
    </source>
</evidence>
<organism evidence="3 4">
    <name type="scientific">Parablautia muri</name>
    <dbReference type="NCBI Taxonomy" id="2320879"/>
    <lineage>
        <taxon>Bacteria</taxon>
        <taxon>Bacillati</taxon>
        <taxon>Bacillota</taxon>
        <taxon>Clostridia</taxon>
        <taxon>Lachnospirales</taxon>
        <taxon>Lachnospiraceae</taxon>
        <taxon>Parablautia</taxon>
    </lineage>
</organism>
<feature type="domain" description="Glycosyl hydrolase family 13 catalytic" evidence="2">
    <location>
        <begin position="202"/>
        <end position="619"/>
    </location>
</feature>
<evidence type="ECO:0000313" key="3">
    <source>
        <dbReference type="EMBL" id="NBJ95160.1"/>
    </source>
</evidence>
<dbReference type="InterPro" id="IPR006047">
    <property type="entry name" value="GH13_cat_dom"/>
</dbReference>
<dbReference type="InterPro" id="IPR017853">
    <property type="entry name" value="GH"/>
</dbReference>
<accession>A0A9X5BJE7</accession>
<dbReference type="Pfam" id="PF02922">
    <property type="entry name" value="CBM_48"/>
    <property type="match status" value="1"/>
</dbReference>
<evidence type="ECO:0000256" key="1">
    <source>
        <dbReference type="ARBA" id="ARBA00008061"/>
    </source>
</evidence>
<evidence type="ECO:0000313" key="4">
    <source>
        <dbReference type="Proteomes" id="UP001154420"/>
    </source>
</evidence>